<keyword evidence="2" id="KW-1185">Reference proteome</keyword>
<reference evidence="1 2" key="1">
    <citation type="submission" date="2017-06" db="EMBL/GenBank/DDBJ databases">
        <authorList>
            <consortium name="Pathogen Informatics"/>
        </authorList>
    </citation>
    <scope>NUCLEOTIDE SEQUENCE [LARGE SCALE GENOMIC DNA]</scope>
    <source>
        <strain evidence="1 2">NCTC12018</strain>
    </source>
</reference>
<sequence>MSLFTSEEEKTLSFDEYMTSFDTNQIAKVQQFIDWLGQYRGELVHNPWGEVNPDLEIVRPDFDAAQVRRSNLMAYLLPRLGRSKIFVVAEAVGYQGGRFSGIAITCERMLLDKHKTIRAHQITPVTLQRTSSPVSPMLKRTQQEQGFNEPTDTVVWSAIIEQEIDPYDALLWNIFPFHPHKAGEPLTNRTPTESEQQLGWEYTKRLLALHTELGGSKPLMLAVGQKSADTMGRFGLSAVGLRHPANGGANLYREGFAKAVERVLR</sequence>
<dbReference type="Gene3D" id="3.40.470.10">
    <property type="entry name" value="Uracil-DNA glycosylase-like domain"/>
    <property type="match status" value="1"/>
</dbReference>
<evidence type="ECO:0008006" key="3">
    <source>
        <dbReference type="Google" id="ProtNLM"/>
    </source>
</evidence>
<dbReference type="CDD" id="cd10035">
    <property type="entry name" value="UDG_like"/>
    <property type="match status" value="1"/>
</dbReference>
<dbReference type="EMBL" id="LT906470">
    <property type="protein sequence ID" value="SNV75198.1"/>
    <property type="molecule type" value="Genomic_DNA"/>
</dbReference>
<dbReference type="Proteomes" id="UP000214973">
    <property type="component" value="Chromosome 1"/>
</dbReference>
<evidence type="ECO:0000313" key="2">
    <source>
        <dbReference type="Proteomes" id="UP000214973"/>
    </source>
</evidence>
<dbReference type="RefSeq" id="WP_095066571.1">
    <property type="nucleotide sequence ID" value="NZ_LT906470.1"/>
</dbReference>
<dbReference type="SUPFAM" id="SSF52141">
    <property type="entry name" value="Uracil-DNA glycosylase-like"/>
    <property type="match status" value="1"/>
</dbReference>
<proteinExistence type="predicted"/>
<dbReference type="AlphaFoldDB" id="A0A239ZWP9"/>
<protein>
    <recommendedName>
        <fullName evidence="3">Uracil DNA glycosylase superfamily</fullName>
    </recommendedName>
</protein>
<name>A0A239ZWP9_9FIRM</name>
<dbReference type="KEGG" id="vrm:44547418_01787"/>
<dbReference type="InterPro" id="IPR036895">
    <property type="entry name" value="Uracil-DNA_glycosylase-like_sf"/>
</dbReference>
<gene>
    <name evidence="1" type="ORF">SAMEA44547418_01787</name>
</gene>
<evidence type="ECO:0000313" key="1">
    <source>
        <dbReference type="EMBL" id="SNV75198.1"/>
    </source>
</evidence>
<accession>A0A239ZWP9</accession>
<organism evidence="1 2">
    <name type="scientific">Veillonella rodentium</name>
    <dbReference type="NCBI Taxonomy" id="248315"/>
    <lineage>
        <taxon>Bacteria</taxon>
        <taxon>Bacillati</taxon>
        <taxon>Bacillota</taxon>
        <taxon>Negativicutes</taxon>
        <taxon>Veillonellales</taxon>
        <taxon>Veillonellaceae</taxon>
        <taxon>Veillonella</taxon>
    </lineage>
</organism>